<feature type="region of interest" description="Disordered" evidence="1">
    <location>
        <begin position="114"/>
        <end position="175"/>
    </location>
</feature>
<feature type="region of interest" description="Disordered" evidence="1">
    <location>
        <begin position="1"/>
        <end position="55"/>
    </location>
</feature>
<gene>
    <name evidence="2" type="ORF">K504DRAFT_366645</name>
</gene>
<organism evidence="2 3">
    <name type="scientific">Pleomassaria siparia CBS 279.74</name>
    <dbReference type="NCBI Taxonomy" id="1314801"/>
    <lineage>
        <taxon>Eukaryota</taxon>
        <taxon>Fungi</taxon>
        <taxon>Dikarya</taxon>
        <taxon>Ascomycota</taxon>
        <taxon>Pezizomycotina</taxon>
        <taxon>Dothideomycetes</taxon>
        <taxon>Pleosporomycetidae</taxon>
        <taxon>Pleosporales</taxon>
        <taxon>Pleomassariaceae</taxon>
        <taxon>Pleomassaria</taxon>
    </lineage>
</organism>
<keyword evidence="3" id="KW-1185">Reference proteome</keyword>
<accession>A0A6G1KT86</accession>
<dbReference type="Proteomes" id="UP000799428">
    <property type="component" value="Unassembled WGS sequence"/>
</dbReference>
<dbReference type="EMBL" id="MU005764">
    <property type="protein sequence ID" value="KAF2715537.1"/>
    <property type="molecule type" value="Genomic_DNA"/>
</dbReference>
<evidence type="ECO:0000256" key="1">
    <source>
        <dbReference type="SAM" id="MobiDB-lite"/>
    </source>
</evidence>
<evidence type="ECO:0000313" key="3">
    <source>
        <dbReference type="Proteomes" id="UP000799428"/>
    </source>
</evidence>
<name>A0A6G1KT86_9PLEO</name>
<dbReference type="AlphaFoldDB" id="A0A6G1KT86"/>
<protein>
    <submittedName>
        <fullName evidence="2">Uncharacterized protein</fullName>
    </submittedName>
</protein>
<dbReference type="OrthoDB" id="6513042at2759"/>
<evidence type="ECO:0000313" key="2">
    <source>
        <dbReference type="EMBL" id="KAF2715537.1"/>
    </source>
</evidence>
<feature type="region of interest" description="Disordered" evidence="1">
    <location>
        <begin position="67"/>
        <end position="98"/>
    </location>
</feature>
<sequence>MTTTELSALLQKPPKKRPIEEDPIESTQEEIGKSPNRSFRRVRSQNDTDAPIPGISEMWVRQNLPSASKASNIPAVAEARTEAELAKPKSKPKPSGLAALVRKTDPRKRFQRAVSLDVDTTATGIPERLGSESPLPSPDTDMGPWSTEAFDLFDWRPPVKPGGQEDKGIGMLVNG</sequence>
<proteinExistence type="predicted"/>
<reference evidence="2" key="1">
    <citation type="journal article" date="2020" name="Stud. Mycol.">
        <title>101 Dothideomycetes genomes: a test case for predicting lifestyles and emergence of pathogens.</title>
        <authorList>
            <person name="Haridas S."/>
            <person name="Albert R."/>
            <person name="Binder M."/>
            <person name="Bloem J."/>
            <person name="Labutti K."/>
            <person name="Salamov A."/>
            <person name="Andreopoulos B."/>
            <person name="Baker S."/>
            <person name="Barry K."/>
            <person name="Bills G."/>
            <person name="Bluhm B."/>
            <person name="Cannon C."/>
            <person name="Castanera R."/>
            <person name="Culley D."/>
            <person name="Daum C."/>
            <person name="Ezra D."/>
            <person name="Gonzalez J."/>
            <person name="Henrissat B."/>
            <person name="Kuo A."/>
            <person name="Liang C."/>
            <person name="Lipzen A."/>
            <person name="Lutzoni F."/>
            <person name="Magnuson J."/>
            <person name="Mondo S."/>
            <person name="Nolan M."/>
            <person name="Ohm R."/>
            <person name="Pangilinan J."/>
            <person name="Park H.-J."/>
            <person name="Ramirez L."/>
            <person name="Alfaro M."/>
            <person name="Sun H."/>
            <person name="Tritt A."/>
            <person name="Yoshinaga Y."/>
            <person name="Zwiers L.-H."/>
            <person name="Turgeon B."/>
            <person name="Goodwin S."/>
            <person name="Spatafora J."/>
            <person name="Crous P."/>
            <person name="Grigoriev I."/>
        </authorList>
    </citation>
    <scope>NUCLEOTIDE SEQUENCE</scope>
    <source>
        <strain evidence="2">CBS 279.74</strain>
    </source>
</reference>